<protein>
    <submittedName>
        <fullName evidence="1">Uncharacterized protein</fullName>
    </submittedName>
</protein>
<dbReference type="AlphaFoldDB" id="A0A484H368"/>
<accession>A0A484H368</accession>
<comment type="caution">
    <text evidence="1">The sequence shown here is derived from an EMBL/GenBank/DDBJ whole genome shotgun (WGS) entry which is preliminary data.</text>
</comment>
<dbReference type="Proteomes" id="UP000295264">
    <property type="component" value="Unassembled WGS sequence"/>
</dbReference>
<dbReference type="EMBL" id="QWLN02000836">
    <property type="protein sequence ID" value="TEA41906.1"/>
    <property type="molecule type" value="Genomic_DNA"/>
</dbReference>
<keyword evidence="2" id="KW-1185">Reference proteome</keyword>
<evidence type="ECO:0000313" key="2">
    <source>
        <dbReference type="Proteomes" id="UP000295264"/>
    </source>
</evidence>
<proteinExistence type="predicted"/>
<evidence type="ECO:0000313" key="1">
    <source>
        <dbReference type="EMBL" id="TEA41906.1"/>
    </source>
</evidence>
<reference evidence="1 2" key="1">
    <citation type="journal article" date="2018" name="Genomics">
        <title>Molecular footprints of inshore aquatic adaptation in Indo-Pacific humpback dolphin (Sousa chinensis).</title>
        <authorList>
            <person name="Ming Y."/>
            <person name="Jian J."/>
            <person name="Yu F."/>
            <person name="Yu X."/>
            <person name="Wang J."/>
            <person name="Liu W."/>
        </authorList>
    </citation>
    <scope>NUCLEOTIDE SEQUENCE [LARGE SCALE GENOMIC DNA]</scope>
    <source>
        <strain evidence="1">MY-2018</strain>
        <tissue evidence="1">Skin</tissue>
    </source>
</reference>
<gene>
    <name evidence="1" type="ORF">DBR06_SOUSAS9910054</name>
</gene>
<organism evidence="1 2">
    <name type="scientific">Sousa chinensis</name>
    <name type="common">Indo-pacific humpbacked dolphin</name>
    <name type="synonym">Steno chinensis</name>
    <dbReference type="NCBI Taxonomy" id="103600"/>
    <lineage>
        <taxon>Eukaryota</taxon>
        <taxon>Metazoa</taxon>
        <taxon>Chordata</taxon>
        <taxon>Craniata</taxon>
        <taxon>Vertebrata</taxon>
        <taxon>Euteleostomi</taxon>
        <taxon>Mammalia</taxon>
        <taxon>Eutheria</taxon>
        <taxon>Laurasiatheria</taxon>
        <taxon>Artiodactyla</taxon>
        <taxon>Whippomorpha</taxon>
        <taxon>Cetacea</taxon>
        <taxon>Odontoceti</taxon>
        <taxon>Delphinidae</taxon>
        <taxon>Sousa</taxon>
    </lineage>
</organism>
<name>A0A484H368_SOUCH</name>
<sequence length="27" mass="3076">MAIVCMICCHVLNMIISITLGFCYKVR</sequence>